<dbReference type="EMBL" id="CP062960">
    <property type="protein sequence ID" value="QOW64698.1"/>
    <property type="molecule type" value="Genomic_DNA"/>
</dbReference>
<organism evidence="4 5">
    <name type="scientific">Rothia terrae</name>
    <dbReference type="NCBI Taxonomy" id="396015"/>
    <lineage>
        <taxon>Bacteria</taxon>
        <taxon>Bacillati</taxon>
        <taxon>Actinomycetota</taxon>
        <taxon>Actinomycetes</taxon>
        <taxon>Micrococcales</taxon>
        <taxon>Micrococcaceae</taxon>
        <taxon>Rothia</taxon>
    </lineage>
</organism>
<dbReference type="PANTHER" id="PTHR46797:SF1">
    <property type="entry name" value="METHYLPHOSPHONATE SYNTHASE"/>
    <property type="match status" value="1"/>
</dbReference>
<dbReference type="InterPro" id="IPR010982">
    <property type="entry name" value="Lambda_DNA-bd_dom_sf"/>
</dbReference>
<geneLocation type="plasmid" evidence="4 5">
    <name>p1</name>
</geneLocation>
<feature type="compositionally biased region" description="Polar residues" evidence="2">
    <location>
        <begin position="94"/>
        <end position="105"/>
    </location>
</feature>
<protein>
    <submittedName>
        <fullName evidence="4">Helix-turn-helix transcriptional regulator</fullName>
    </submittedName>
</protein>
<feature type="region of interest" description="Disordered" evidence="2">
    <location>
        <begin position="81"/>
        <end position="114"/>
    </location>
</feature>
<evidence type="ECO:0000256" key="2">
    <source>
        <dbReference type="SAM" id="MobiDB-lite"/>
    </source>
</evidence>
<evidence type="ECO:0000313" key="5">
    <source>
        <dbReference type="Proteomes" id="UP000516404"/>
    </source>
</evidence>
<dbReference type="InterPro" id="IPR001387">
    <property type="entry name" value="Cro/C1-type_HTH"/>
</dbReference>
<dbReference type="SUPFAM" id="SSF47413">
    <property type="entry name" value="lambda repressor-like DNA-binding domains"/>
    <property type="match status" value="1"/>
</dbReference>
<evidence type="ECO:0000256" key="1">
    <source>
        <dbReference type="ARBA" id="ARBA00023125"/>
    </source>
</evidence>
<dbReference type="PROSITE" id="PS50943">
    <property type="entry name" value="HTH_CROC1"/>
    <property type="match status" value="1"/>
</dbReference>
<dbReference type="Pfam" id="PF01381">
    <property type="entry name" value="HTH_3"/>
    <property type="match status" value="1"/>
</dbReference>
<dbReference type="AlphaFoldDB" id="A0A7S6WWA1"/>
<dbReference type="RefSeq" id="WP_193836752.1">
    <property type="nucleotide sequence ID" value="NZ_CP062960.1"/>
</dbReference>
<dbReference type="GO" id="GO:0003677">
    <property type="term" value="F:DNA binding"/>
    <property type="evidence" value="ECO:0007669"/>
    <property type="project" value="UniProtKB-KW"/>
</dbReference>
<keyword evidence="1" id="KW-0238">DNA-binding</keyword>
<dbReference type="PANTHER" id="PTHR46797">
    <property type="entry name" value="HTH-TYPE TRANSCRIPTIONAL REGULATOR"/>
    <property type="match status" value="1"/>
</dbReference>
<dbReference type="GeneID" id="96624839"/>
<dbReference type="CDD" id="cd00093">
    <property type="entry name" value="HTH_XRE"/>
    <property type="match status" value="1"/>
</dbReference>
<dbReference type="InterPro" id="IPR050807">
    <property type="entry name" value="TransReg_Diox_bact_type"/>
</dbReference>
<evidence type="ECO:0000313" key="4">
    <source>
        <dbReference type="EMBL" id="QOW64698.1"/>
    </source>
</evidence>
<proteinExistence type="predicted"/>
<keyword evidence="5" id="KW-1185">Reference proteome</keyword>
<keyword evidence="4" id="KW-0614">Plasmid</keyword>
<evidence type="ECO:0000259" key="3">
    <source>
        <dbReference type="PROSITE" id="PS50943"/>
    </source>
</evidence>
<sequence>MMAPKIDEPAHWDEIRRTIGANIRELRLAAQLSQEDFAEKTGISRNTIVRIEWGRTSLTIEHLVDIAKALKTAPSTLLERTPQSLDFEPLQWSGGRSSIRTNPQGFTPPENHNR</sequence>
<dbReference type="Gene3D" id="1.10.260.40">
    <property type="entry name" value="lambda repressor-like DNA-binding domains"/>
    <property type="match status" value="1"/>
</dbReference>
<dbReference type="GO" id="GO:0003700">
    <property type="term" value="F:DNA-binding transcription factor activity"/>
    <property type="evidence" value="ECO:0007669"/>
    <property type="project" value="TreeGrafter"/>
</dbReference>
<reference evidence="4 5" key="1">
    <citation type="submission" date="2020-09" db="EMBL/GenBank/DDBJ databases">
        <title>Investigation of environmental microbes.</title>
        <authorList>
            <person name="Ou Y."/>
            <person name="Kang Q."/>
        </authorList>
    </citation>
    <scope>NUCLEOTIDE SEQUENCE [LARGE SCALE GENOMIC DNA]</scope>
    <source>
        <strain evidence="4 5">KJZ-14</strain>
        <plasmid evidence="4 5">p1</plasmid>
    </source>
</reference>
<dbReference type="Proteomes" id="UP000516404">
    <property type="component" value="Plasmid p1"/>
</dbReference>
<gene>
    <name evidence="4" type="ORF">IDM49_11385</name>
</gene>
<name>A0A7S6WWA1_9MICC</name>
<dbReference type="KEGG" id="rter:IDM49_11385"/>
<feature type="domain" description="HTH cro/C1-type" evidence="3">
    <location>
        <begin position="23"/>
        <end position="77"/>
    </location>
</feature>
<dbReference type="SMART" id="SM00530">
    <property type="entry name" value="HTH_XRE"/>
    <property type="match status" value="1"/>
</dbReference>
<accession>A0A7S6WWA1</accession>
<dbReference type="GO" id="GO:0005829">
    <property type="term" value="C:cytosol"/>
    <property type="evidence" value="ECO:0007669"/>
    <property type="project" value="TreeGrafter"/>
</dbReference>